<evidence type="ECO:0000256" key="1">
    <source>
        <dbReference type="PROSITE-ProRule" id="PRU00475"/>
    </source>
</evidence>
<name>A0A6S7JEW7_PARCT</name>
<accession>A0A6S7JEW7</accession>
<organism evidence="2 3">
    <name type="scientific">Paramuricea clavata</name>
    <name type="common">Red gorgonian</name>
    <name type="synonym">Violescent sea-whip</name>
    <dbReference type="NCBI Taxonomy" id="317549"/>
    <lineage>
        <taxon>Eukaryota</taxon>
        <taxon>Metazoa</taxon>
        <taxon>Cnidaria</taxon>
        <taxon>Anthozoa</taxon>
        <taxon>Octocorallia</taxon>
        <taxon>Malacalcyonacea</taxon>
        <taxon>Plexauridae</taxon>
        <taxon>Paramuricea</taxon>
    </lineage>
</organism>
<dbReference type="PROSITE" id="PS51136">
    <property type="entry name" value="WAC"/>
    <property type="match status" value="1"/>
</dbReference>
<comment type="caution">
    <text evidence="2">The sequence shown here is derived from an EMBL/GenBank/DDBJ whole genome shotgun (WGS) entry which is preliminary data.</text>
</comment>
<dbReference type="Proteomes" id="UP001152795">
    <property type="component" value="Unassembled WGS sequence"/>
</dbReference>
<dbReference type="EMBL" id="CACRXK020017131">
    <property type="protein sequence ID" value="CAB4030776.1"/>
    <property type="molecule type" value="Genomic_DNA"/>
</dbReference>
<keyword evidence="3" id="KW-1185">Reference proteome</keyword>
<dbReference type="InterPro" id="IPR013136">
    <property type="entry name" value="WSTF_Acf1_Cbp146"/>
</dbReference>
<comment type="subcellular location">
    <subcellularLocation>
        <location evidence="1">Nucleus</location>
    </subcellularLocation>
</comment>
<reference evidence="2" key="1">
    <citation type="submission" date="2020-04" db="EMBL/GenBank/DDBJ databases">
        <authorList>
            <person name="Alioto T."/>
            <person name="Alioto T."/>
            <person name="Gomez Garrido J."/>
        </authorList>
    </citation>
    <scope>NUCLEOTIDE SEQUENCE</scope>
    <source>
        <strain evidence="2">A484AB</strain>
    </source>
</reference>
<dbReference type="PANTHER" id="PTHR32075:SF6">
    <property type="entry name" value="ISWI CHROMATIN-REMODELING COMPLEX SUBUNIT YPL216W-RELATED"/>
    <property type="match status" value="1"/>
</dbReference>
<protein>
    <submittedName>
        <fullName evidence="2">Uncharacterized protein</fullName>
    </submittedName>
</protein>
<keyword evidence="1" id="KW-0539">Nucleus</keyword>
<dbReference type="GO" id="GO:0005634">
    <property type="term" value="C:nucleus"/>
    <property type="evidence" value="ECO:0007669"/>
    <property type="project" value="UniProtKB-SubCell"/>
</dbReference>
<sequence>MPLLKKKIYNLTPSPKNLKASEELFVIPETKECFRSYDEYIAKVFLYSSQNWSCQYTGKSGLTYNDALSSEMEALKQLKTFPNHFKEPVLKCVHKAKGNMKEVTDKCMKFLTTHYCLQEDVVIVNTKSRKKSPGVIIEVLKNVDVDADEKENGGVNPAGTQVSRWKYSVQLTGSDVVLKDLLPDEIKRKTKLPSKGLLKMFIKHKAERLPVDGKDIWLLKVNNL</sequence>
<dbReference type="Pfam" id="PF10537">
    <property type="entry name" value="WAC_Acf1_DNA_bd"/>
    <property type="match status" value="1"/>
</dbReference>
<dbReference type="OrthoDB" id="5983725at2759"/>
<gene>
    <name evidence="2" type="ORF">PACLA_8A000607</name>
</gene>
<dbReference type="PANTHER" id="PTHR32075">
    <property type="entry name" value="ISWI CHROMATIN-REMODELING COMPLEX SUBUNIT YPL216W-RELATED"/>
    <property type="match status" value="1"/>
</dbReference>
<evidence type="ECO:0000313" key="2">
    <source>
        <dbReference type="EMBL" id="CAB4030776.1"/>
    </source>
</evidence>
<proteinExistence type="predicted"/>
<evidence type="ECO:0000313" key="3">
    <source>
        <dbReference type="Proteomes" id="UP001152795"/>
    </source>
</evidence>
<dbReference type="GO" id="GO:0031509">
    <property type="term" value="P:subtelomeric heterochromatin formation"/>
    <property type="evidence" value="ECO:0007669"/>
    <property type="project" value="TreeGrafter"/>
</dbReference>
<dbReference type="AlphaFoldDB" id="A0A6S7JEW7"/>
<dbReference type="GO" id="GO:0000781">
    <property type="term" value="C:chromosome, telomeric region"/>
    <property type="evidence" value="ECO:0007669"/>
    <property type="project" value="GOC"/>
</dbReference>